<dbReference type="Pfam" id="PF00144">
    <property type="entry name" value="Beta-lactamase"/>
    <property type="match status" value="1"/>
</dbReference>
<evidence type="ECO:0000313" key="4">
    <source>
        <dbReference type="EMBL" id="MBT1705122.1"/>
    </source>
</evidence>
<evidence type="ECO:0000256" key="1">
    <source>
        <dbReference type="ARBA" id="ARBA00022801"/>
    </source>
</evidence>
<evidence type="ECO:0000259" key="3">
    <source>
        <dbReference type="Pfam" id="PF00144"/>
    </source>
</evidence>
<dbReference type="InterPro" id="IPR050789">
    <property type="entry name" value="Diverse_Enzym_Activities"/>
</dbReference>
<evidence type="ECO:0000256" key="2">
    <source>
        <dbReference type="SAM" id="SignalP"/>
    </source>
</evidence>
<keyword evidence="1" id="KW-0378">Hydrolase</keyword>
<dbReference type="Gene3D" id="3.40.710.10">
    <property type="entry name" value="DD-peptidase/beta-lactamase superfamily"/>
    <property type="match status" value="1"/>
</dbReference>
<feature type="chain" id="PRO_5047173039" evidence="2">
    <location>
        <begin position="22"/>
        <end position="385"/>
    </location>
</feature>
<dbReference type="PANTHER" id="PTHR43283">
    <property type="entry name" value="BETA-LACTAMASE-RELATED"/>
    <property type="match status" value="1"/>
</dbReference>
<dbReference type="InterPro" id="IPR012338">
    <property type="entry name" value="Beta-lactam/transpept-like"/>
</dbReference>
<dbReference type="SUPFAM" id="SSF56601">
    <property type="entry name" value="beta-lactamase/transpeptidase-like"/>
    <property type="match status" value="1"/>
</dbReference>
<dbReference type="RefSeq" id="WP_254155079.1">
    <property type="nucleotide sequence ID" value="NZ_JAHESD010000047.1"/>
</dbReference>
<evidence type="ECO:0000313" key="5">
    <source>
        <dbReference type="Proteomes" id="UP000772618"/>
    </source>
</evidence>
<keyword evidence="2" id="KW-0732">Signal</keyword>
<gene>
    <name evidence="4" type="ORF">KK060_17645</name>
</gene>
<organism evidence="4 5">
    <name type="scientific">Chryseosolibacter indicus</name>
    <dbReference type="NCBI Taxonomy" id="2782351"/>
    <lineage>
        <taxon>Bacteria</taxon>
        <taxon>Pseudomonadati</taxon>
        <taxon>Bacteroidota</taxon>
        <taxon>Cytophagia</taxon>
        <taxon>Cytophagales</taxon>
        <taxon>Chryseotaleaceae</taxon>
        <taxon>Chryseosolibacter</taxon>
    </lineage>
</organism>
<feature type="domain" description="Beta-lactamase-related" evidence="3">
    <location>
        <begin position="115"/>
        <end position="364"/>
    </location>
</feature>
<name>A0ABS5VUL9_9BACT</name>
<proteinExistence type="predicted"/>
<reference evidence="4 5" key="1">
    <citation type="submission" date="2021-05" db="EMBL/GenBank/DDBJ databases">
        <title>A Polyphasic approach of four new species of the genus Ohtaekwangia: Ohtaekwangia histidinii sp. nov., Ohtaekwangia cretensis sp. nov., Ohtaekwangia indiensis sp. nov., Ohtaekwangia reichenbachii sp. nov. from diverse environment.</title>
        <authorList>
            <person name="Octaviana S."/>
        </authorList>
    </citation>
    <scope>NUCLEOTIDE SEQUENCE [LARGE SCALE GENOMIC DNA]</scope>
    <source>
        <strain evidence="4 5">PWU20</strain>
    </source>
</reference>
<accession>A0ABS5VUL9</accession>
<sequence length="385" mass="43884">MKKLIRWSLVAVTFLSAPAIAQKVQPYYPEATWQTKSPKELKVDAASLDSAVVFAKSSENSVEKDLRVANLKAYVREPDYKILGPMKERGGPNGVIIKNGYIIAQWGEVDRVDMTFSVTKSVLSTVAGLAYDRGLIRNINDPVSGYVWDGTFQGEHNSKVTWEHLLQQTSDWYGCLHGICDWADRPPREGTVDNWRNRKLLTPGTTFEYNDVRVNLLAYSLLHVLRKPLPMVLKDQIMDPIGASTTWRWYGYDDSFVNIDGIMMQSVSGGGHFGGGLFINTMDQARLGLLFLREGKWKDKQLISRQWIDMARKPSVPNKSYGYMWWTNEEGTFKSAPKSMYYANGFGGNYIFIDQEHDLLIVVRWMDNNKLDEFLRRTLKAIGVK</sequence>
<dbReference type="Proteomes" id="UP000772618">
    <property type="component" value="Unassembled WGS sequence"/>
</dbReference>
<feature type="signal peptide" evidence="2">
    <location>
        <begin position="1"/>
        <end position="21"/>
    </location>
</feature>
<dbReference type="InterPro" id="IPR001466">
    <property type="entry name" value="Beta-lactam-related"/>
</dbReference>
<protein>
    <submittedName>
        <fullName evidence="4">Beta-lactamase family protein</fullName>
    </submittedName>
</protein>
<keyword evidence="5" id="KW-1185">Reference proteome</keyword>
<comment type="caution">
    <text evidence="4">The sequence shown here is derived from an EMBL/GenBank/DDBJ whole genome shotgun (WGS) entry which is preliminary data.</text>
</comment>
<dbReference type="PANTHER" id="PTHR43283:SF11">
    <property type="entry name" value="BETA-LACTAMASE-RELATED DOMAIN-CONTAINING PROTEIN"/>
    <property type="match status" value="1"/>
</dbReference>
<dbReference type="EMBL" id="JAHESD010000047">
    <property type="protein sequence ID" value="MBT1705122.1"/>
    <property type="molecule type" value="Genomic_DNA"/>
</dbReference>